<dbReference type="EMBL" id="LK028588">
    <property type="protein sequence ID" value="CDS22852.1"/>
    <property type="molecule type" value="Genomic_DNA"/>
</dbReference>
<dbReference type="PANTHER" id="PTHR46108">
    <property type="entry name" value="BLUE CHEESE"/>
    <property type="match status" value="1"/>
</dbReference>
<reference evidence="4" key="3">
    <citation type="submission" date="2020-10" db="UniProtKB">
        <authorList>
            <consortium name="WormBaseParasite"/>
        </authorList>
    </citation>
    <scope>IDENTIFICATION</scope>
</reference>
<dbReference type="WBParaSite" id="EgrG_000684050">
    <property type="protein sequence ID" value="EgrG_000684050"/>
    <property type="gene ID" value="EgrG_000684050"/>
</dbReference>
<evidence type="ECO:0000256" key="1">
    <source>
        <dbReference type="ARBA" id="ARBA00022574"/>
    </source>
</evidence>
<dbReference type="InterPro" id="IPR051944">
    <property type="entry name" value="BEACH_domain_protein"/>
</dbReference>
<reference evidence="2" key="2">
    <citation type="submission" date="2014-06" db="EMBL/GenBank/DDBJ databases">
        <authorList>
            <person name="Aslett M."/>
        </authorList>
    </citation>
    <scope>NUCLEOTIDE SEQUENCE</scope>
</reference>
<gene>
    <name evidence="2" type="ORF">EgrG_000684050</name>
</gene>
<name>A0A068WYX2_ECHGR</name>
<protein>
    <submittedName>
        <fullName evidence="2 4">WD repeat and FYVE domain containing protein 3</fullName>
    </submittedName>
</protein>
<sequence>MKSFSSLQKQIKQLSESDQTNLCRLNKLISSCKKCRDSAKQEEFIYDTLPLFNEIFYSSTFQDIFEYFSDVHIFCAFVSKDGSKLIADFLEDGLSDSLGLIEASTSPPFSQVPIGNLLLLTLEKLSCSASLLECMSAAGVPSTLVKCLYIFLDLPAVSNPDALKDRMHLQHKFTQLLQHVCLSSVAVEEMTSTDALRHLLSAAVDPCQSANAFWRKSSCTILTTLAQNCLTPHVVQYIHDAGCITDYVERLKQIQLPKADSIEAFISLFQILSESSSTTSQLLDDFHAAGGYNIITDYLLKWVCFYCCLH</sequence>
<dbReference type="PANTHER" id="PTHR46108:SF4">
    <property type="entry name" value="BLUE CHEESE"/>
    <property type="match status" value="1"/>
</dbReference>
<dbReference type="Proteomes" id="UP000492820">
    <property type="component" value="Unassembled WGS sequence"/>
</dbReference>
<dbReference type="OrthoDB" id="10018316at2759"/>
<evidence type="ECO:0000313" key="2">
    <source>
        <dbReference type="EMBL" id="CDS22852.1"/>
    </source>
</evidence>
<accession>A0A068WYX2</accession>
<evidence type="ECO:0000313" key="3">
    <source>
        <dbReference type="Proteomes" id="UP000492820"/>
    </source>
</evidence>
<dbReference type="AlphaFoldDB" id="A0A068WYX2"/>
<evidence type="ECO:0000313" key="4">
    <source>
        <dbReference type="WBParaSite" id="EgrG_000684050"/>
    </source>
</evidence>
<proteinExistence type="predicted"/>
<keyword evidence="1" id="KW-0853">WD repeat</keyword>
<organism evidence="2">
    <name type="scientific">Echinococcus granulosus</name>
    <name type="common">Hydatid tapeworm</name>
    <dbReference type="NCBI Taxonomy" id="6210"/>
    <lineage>
        <taxon>Eukaryota</taxon>
        <taxon>Metazoa</taxon>
        <taxon>Spiralia</taxon>
        <taxon>Lophotrochozoa</taxon>
        <taxon>Platyhelminthes</taxon>
        <taxon>Cestoda</taxon>
        <taxon>Eucestoda</taxon>
        <taxon>Cyclophyllidea</taxon>
        <taxon>Taeniidae</taxon>
        <taxon>Echinococcus</taxon>
        <taxon>Echinococcus granulosus group</taxon>
    </lineage>
</organism>
<reference evidence="2 3" key="1">
    <citation type="journal article" date="2013" name="Nature">
        <title>The genomes of four tapeworm species reveal adaptations to parasitism.</title>
        <authorList>
            <person name="Tsai I.J."/>
            <person name="Zarowiecki M."/>
            <person name="Holroyd N."/>
            <person name="Garciarrubio A."/>
            <person name="Sanchez-Flores A."/>
            <person name="Brooks K.L."/>
            <person name="Tracey A."/>
            <person name="Bobes R.J."/>
            <person name="Fragoso G."/>
            <person name="Sciutto E."/>
            <person name="Aslett M."/>
            <person name="Beasley H."/>
            <person name="Bennett H.M."/>
            <person name="Cai J."/>
            <person name="Camicia F."/>
            <person name="Clark R."/>
            <person name="Cucher M."/>
            <person name="De Silva N."/>
            <person name="Day T.A."/>
            <person name="Deplazes P."/>
            <person name="Estrada K."/>
            <person name="Fernandez C."/>
            <person name="Holland P.W."/>
            <person name="Hou J."/>
            <person name="Hu S."/>
            <person name="Huckvale T."/>
            <person name="Hung S.S."/>
            <person name="Kamenetzky L."/>
            <person name="Keane J.A."/>
            <person name="Kiss F."/>
            <person name="Koziol U."/>
            <person name="Lambert O."/>
            <person name="Liu K."/>
            <person name="Luo X."/>
            <person name="Luo Y."/>
            <person name="Macchiaroli N."/>
            <person name="Nichol S."/>
            <person name="Paps J."/>
            <person name="Parkinson J."/>
            <person name="Pouchkina-Stantcheva N."/>
            <person name="Riddiford N."/>
            <person name="Rosenzvit M."/>
            <person name="Salinas G."/>
            <person name="Wasmuth J.D."/>
            <person name="Zamanian M."/>
            <person name="Zheng Y."/>
            <person name="Cai X."/>
            <person name="Soberon X."/>
            <person name="Olson P.D."/>
            <person name="Laclette J.P."/>
            <person name="Brehm K."/>
            <person name="Berriman M."/>
            <person name="Garciarrubio A."/>
            <person name="Bobes R.J."/>
            <person name="Fragoso G."/>
            <person name="Sanchez-Flores A."/>
            <person name="Estrada K."/>
            <person name="Cevallos M.A."/>
            <person name="Morett E."/>
            <person name="Gonzalez V."/>
            <person name="Portillo T."/>
            <person name="Ochoa-Leyva A."/>
            <person name="Jose M.V."/>
            <person name="Sciutto E."/>
            <person name="Landa A."/>
            <person name="Jimenez L."/>
            <person name="Valdes V."/>
            <person name="Carrero J.C."/>
            <person name="Larralde C."/>
            <person name="Morales-Montor J."/>
            <person name="Limon-Lason J."/>
            <person name="Soberon X."/>
            <person name="Laclette J.P."/>
        </authorList>
    </citation>
    <scope>NUCLEOTIDE SEQUENCE [LARGE SCALE GENOMIC DNA]</scope>
</reference>